<gene>
    <name evidence="1" type="ORF">MANES_11G052100v8</name>
</gene>
<proteinExistence type="predicted"/>
<sequence>MTDLEDPLEGYRGLSLFSRTFASLPNPPQPHHPDDPHSIHNFLKSLLLISCVFNFQPVQNPGKLMEQAKTILDSTREVENAKMTSDEGLEDKNDVVAEHPRGQRPGLGRKRPRFSLLPNISQPTVNLEPTLDFDKLKDPEEFFLAYERLENAKKEIAKQTGQAFRDSDQYNVFMVPRSQRPGIPGRSKTAKYKHLYPTMPSQETFEAEIFSNCGPQQENAHPNIAYYQRELANAASQQLEPTNDASQQTESASVALEEMELVDKAENTKNKLLDELLAHDYEDLEGDGAMNILQDRLQIKPLHIEKLNLPEMQDIQRINFKASGVSRSKHRNVLSDIHNLLKGTRDITPMKPQTIESSFPSFGSPTPPRSPLAFLSLLNRRIFQSNLSNDPFSTVHIDHPSERNASPAENIDKHSDPVDAEKTLHISGELNSLTNEKDDGPIVDRSSTVETGDFTSLFEKHLNENSPTVAPGSEMGPTESSFELENNNVGMDNEVINESLSQADAALDLQACRPNELEDVVEDVMKESVTSGQLDKKTDDFPVETSNSIHNKFADECTDIQDDALEQIQESIQEQQNEKQSTAKLHPHKGKHNKAHSRRQDLAEHAMDGSTECQGITADQIQDSAQEQTQASPEQHSKQKEIKSKPHTSKKHKSKIISKRQSLAGCGMSWETGVRRSTRIRSRPLEYWKGERFLYGRIHTSLATIIGIKYESPQKDNGKTTMKVKSFVSDEYKDLVEQAALY</sequence>
<evidence type="ECO:0000313" key="2">
    <source>
        <dbReference type="Proteomes" id="UP000091857"/>
    </source>
</evidence>
<keyword evidence="2" id="KW-1185">Reference proteome</keyword>
<evidence type="ECO:0000313" key="1">
    <source>
        <dbReference type="EMBL" id="KAG8643585.1"/>
    </source>
</evidence>
<organism evidence="1 2">
    <name type="scientific">Manihot esculenta</name>
    <name type="common">Cassava</name>
    <name type="synonym">Jatropha manihot</name>
    <dbReference type="NCBI Taxonomy" id="3983"/>
    <lineage>
        <taxon>Eukaryota</taxon>
        <taxon>Viridiplantae</taxon>
        <taxon>Streptophyta</taxon>
        <taxon>Embryophyta</taxon>
        <taxon>Tracheophyta</taxon>
        <taxon>Spermatophyta</taxon>
        <taxon>Magnoliopsida</taxon>
        <taxon>eudicotyledons</taxon>
        <taxon>Gunneridae</taxon>
        <taxon>Pentapetalae</taxon>
        <taxon>rosids</taxon>
        <taxon>fabids</taxon>
        <taxon>Malpighiales</taxon>
        <taxon>Euphorbiaceae</taxon>
        <taxon>Crotonoideae</taxon>
        <taxon>Manihoteae</taxon>
        <taxon>Manihot</taxon>
    </lineage>
</organism>
<accession>A0ACB7GTP1</accession>
<name>A0ACB7GTP1_MANES</name>
<dbReference type="Proteomes" id="UP000091857">
    <property type="component" value="Chromosome 11"/>
</dbReference>
<reference evidence="2" key="1">
    <citation type="journal article" date="2016" name="Nat. Biotechnol.">
        <title>Sequencing wild and cultivated cassava and related species reveals extensive interspecific hybridization and genetic diversity.</title>
        <authorList>
            <person name="Bredeson J.V."/>
            <person name="Lyons J.B."/>
            <person name="Prochnik S.E."/>
            <person name="Wu G.A."/>
            <person name="Ha C.M."/>
            <person name="Edsinger-Gonzales E."/>
            <person name="Grimwood J."/>
            <person name="Schmutz J."/>
            <person name="Rabbi I.Y."/>
            <person name="Egesi C."/>
            <person name="Nauluvula P."/>
            <person name="Lebot V."/>
            <person name="Ndunguru J."/>
            <person name="Mkamilo G."/>
            <person name="Bart R.S."/>
            <person name="Setter T.L."/>
            <person name="Gleadow R.M."/>
            <person name="Kulakow P."/>
            <person name="Ferguson M.E."/>
            <person name="Rounsley S."/>
            <person name="Rokhsar D.S."/>
        </authorList>
    </citation>
    <scope>NUCLEOTIDE SEQUENCE [LARGE SCALE GENOMIC DNA]</scope>
    <source>
        <strain evidence="2">cv. AM560-2</strain>
    </source>
</reference>
<dbReference type="EMBL" id="CM004397">
    <property type="protein sequence ID" value="KAG8643585.1"/>
    <property type="molecule type" value="Genomic_DNA"/>
</dbReference>
<comment type="caution">
    <text evidence="1">The sequence shown here is derived from an EMBL/GenBank/DDBJ whole genome shotgun (WGS) entry which is preliminary data.</text>
</comment>
<protein>
    <submittedName>
        <fullName evidence="1">Uncharacterized protein</fullName>
    </submittedName>
</protein>